<dbReference type="Gene3D" id="3.40.190.10">
    <property type="entry name" value="Periplasmic binding protein-like II"/>
    <property type="match status" value="2"/>
</dbReference>
<evidence type="ECO:0000256" key="5">
    <source>
        <dbReference type="SAM" id="SignalP"/>
    </source>
</evidence>
<dbReference type="Pfam" id="PF00497">
    <property type="entry name" value="SBP_bac_3"/>
    <property type="match status" value="1"/>
</dbReference>
<dbReference type="PROSITE" id="PS01039">
    <property type="entry name" value="SBP_BACTERIAL_3"/>
    <property type="match status" value="1"/>
</dbReference>
<dbReference type="RefSeq" id="WP_106297060.1">
    <property type="nucleotide sequence ID" value="NZ_PVTI01000007.1"/>
</dbReference>
<evidence type="ECO:0000256" key="3">
    <source>
        <dbReference type="ARBA" id="ARBA00022729"/>
    </source>
</evidence>
<comment type="caution">
    <text evidence="7">The sequence shown here is derived from an EMBL/GenBank/DDBJ whole genome shotgun (WGS) entry which is preliminary data.</text>
</comment>
<evidence type="ECO:0000256" key="1">
    <source>
        <dbReference type="ARBA" id="ARBA00004196"/>
    </source>
</evidence>
<dbReference type="InterPro" id="IPR018313">
    <property type="entry name" value="SBP_3_CS"/>
</dbReference>
<dbReference type="SMART" id="SM00062">
    <property type="entry name" value="PBPb"/>
    <property type="match status" value="1"/>
</dbReference>
<organism evidence="7 8">
    <name type="scientific">Knoellia remsis</name>
    <dbReference type="NCBI Taxonomy" id="407159"/>
    <lineage>
        <taxon>Bacteria</taxon>
        <taxon>Bacillati</taxon>
        <taxon>Actinomycetota</taxon>
        <taxon>Actinomycetes</taxon>
        <taxon>Micrococcales</taxon>
        <taxon>Intrasporangiaceae</taxon>
        <taxon>Knoellia</taxon>
    </lineage>
</organism>
<gene>
    <name evidence="7" type="ORF">BCF74_10790</name>
</gene>
<evidence type="ECO:0000259" key="6">
    <source>
        <dbReference type="SMART" id="SM00062"/>
    </source>
</evidence>
<evidence type="ECO:0000256" key="4">
    <source>
        <dbReference type="RuleBase" id="RU003744"/>
    </source>
</evidence>
<dbReference type="GO" id="GO:0030313">
    <property type="term" value="C:cell envelope"/>
    <property type="evidence" value="ECO:0007669"/>
    <property type="project" value="UniProtKB-SubCell"/>
</dbReference>
<dbReference type="PANTHER" id="PTHR35936:SF17">
    <property type="entry name" value="ARGININE-BINDING EXTRACELLULAR PROTEIN ARTP"/>
    <property type="match status" value="1"/>
</dbReference>
<protein>
    <submittedName>
        <fullName evidence="7">Amino acid ABC transporter substrate-binding protein (PAAT family)</fullName>
    </submittedName>
</protein>
<reference evidence="7 8" key="1">
    <citation type="submission" date="2018-03" db="EMBL/GenBank/DDBJ databases">
        <title>Genomic Encyclopedia of Archaeal and Bacterial Type Strains, Phase II (KMG-II): from individual species to whole genera.</title>
        <authorList>
            <person name="Goeker M."/>
        </authorList>
    </citation>
    <scope>NUCLEOTIDE SEQUENCE [LARGE SCALE GENOMIC DNA]</scope>
    <source>
        <strain evidence="7 8">ATCC BAA-1496</strain>
    </source>
</reference>
<proteinExistence type="inferred from homology"/>
<comment type="subcellular location">
    <subcellularLocation>
        <location evidence="1">Cell envelope</location>
    </subcellularLocation>
</comment>
<accession>A0A2T0UQY1</accession>
<feature type="domain" description="Solute-binding protein family 3/N-terminal" evidence="6">
    <location>
        <begin position="52"/>
        <end position="274"/>
    </location>
</feature>
<evidence type="ECO:0000313" key="7">
    <source>
        <dbReference type="EMBL" id="PRY60304.1"/>
    </source>
</evidence>
<dbReference type="InterPro" id="IPR001638">
    <property type="entry name" value="Solute-binding_3/MltF_N"/>
</dbReference>
<dbReference type="PANTHER" id="PTHR35936">
    <property type="entry name" value="MEMBRANE-BOUND LYTIC MUREIN TRANSGLYCOSYLASE F"/>
    <property type="match status" value="1"/>
</dbReference>
<keyword evidence="3 5" id="KW-0732">Signal</keyword>
<dbReference type="Proteomes" id="UP000237822">
    <property type="component" value="Unassembled WGS sequence"/>
</dbReference>
<feature type="signal peptide" evidence="5">
    <location>
        <begin position="1"/>
        <end position="24"/>
    </location>
</feature>
<dbReference type="OrthoDB" id="8454826at2"/>
<comment type="similarity">
    <text evidence="2 4">Belongs to the bacterial solute-binding protein 3 family.</text>
</comment>
<dbReference type="AlphaFoldDB" id="A0A2T0UQY1"/>
<evidence type="ECO:0000313" key="8">
    <source>
        <dbReference type="Proteomes" id="UP000237822"/>
    </source>
</evidence>
<sequence>MTPNRIRRASAVAALGLVSVLGLAACGSSDSGDGAEPGASNSSGVSTIEAGKLKVCTHLPYKPFQFKEGSEVVGFDVELMDLVAKKLGLEQEIVDISFDQITSGAVFAAKKCDAAAAGTTITDERAKALTFSEPYFDATQALITKKGSGFTDLASLKGKKVGVQTDTTGQQYAEENKAANGYTVVVFDDLATEMAGVLAGRVDAAINDNGVVNDYVKDNPSTEVVTEFDTGEQYGLMFPKTGSEKLVETANEVLKASKEDGSYNEIYKKWFGVDAPK</sequence>
<dbReference type="PROSITE" id="PS51257">
    <property type="entry name" value="PROKAR_LIPOPROTEIN"/>
    <property type="match status" value="1"/>
</dbReference>
<feature type="chain" id="PRO_5038666233" evidence="5">
    <location>
        <begin position="25"/>
        <end position="277"/>
    </location>
</feature>
<name>A0A2T0UQY1_9MICO</name>
<keyword evidence="8" id="KW-1185">Reference proteome</keyword>
<evidence type="ECO:0000256" key="2">
    <source>
        <dbReference type="ARBA" id="ARBA00010333"/>
    </source>
</evidence>
<dbReference type="SUPFAM" id="SSF53850">
    <property type="entry name" value="Periplasmic binding protein-like II"/>
    <property type="match status" value="1"/>
</dbReference>
<dbReference type="EMBL" id="PVTI01000007">
    <property type="protein sequence ID" value="PRY60304.1"/>
    <property type="molecule type" value="Genomic_DNA"/>
</dbReference>